<reference evidence="2" key="1">
    <citation type="journal article" date="2003" name="Genome Biol.">
        <title>An integrated gene annotation and transcriptional profiling approach towards the full gene content of the Drosophila genome.</title>
        <authorList>
            <person name="Hild M."/>
            <person name="Beckmann B."/>
            <person name="Haas S.A."/>
            <person name="Koch B."/>
            <person name="Solovyev V."/>
            <person name="Busold C."/>
            <person name="Fellenberg K."/>
            <person name="Boutros M."/>
            <person name="Vingron M."/>
            <person name="Sauer F."/>
            <person name="Hoheisel J.D."/>
            <person name="Paro R."/>
        </authorList>
    </citation>
    <scope>NUCLEOTIDE SEQUENCE</scope>
</reference>
<feature type="compositionally biased region" description="Polar residues" evidence="1">
    <location>
        <begin position="16"/>
        <end position="25"/>
    </location>
</feature>
<accession>Q6IHI4</accession>
<organism evidence="2">
    <name type="scientific">Drosophila melanogaster</name>
    <name type="common">Fruit fly</name>
    <dbReference type="NCBI Taxonomy" id="7227"/>
    <lineage>
        <taxon>Eukaryota</taxon>
        <taxon>Metazoa</taxon>
        <taxon>Ecdysozoa</taxon>
        <taxon>Arthropoda</taxon>
        <taxon>Hexapoda</taxon>
        <taxon>Insecta</taxon>
        <taxon>Pterygota</taxon>
        <taxon>Neoptera</taxon>
        <taxon>Endopterygota</taxon>
        <taxon>Diptera</taxon>
        <taxon>Brachycera</taxon>
        <taxon>Muscomorpha</taxon>
        <taxon>Ephydroidea</taxon>
        <taxon>Drosophilidae</taxon>
        <taxon>Drosophila</taxon>
        <taxon>Sophophora</taxon>
    </lineage>
</organism>
<proteinExistence type="predicted"/>
<feature type="region of interest" description="Disordered" evidence="1">
    <location>
        <begin position="1"/>
        <end position="28"/>
    </location>
</feature>
<dbReference type="AlphaFoldDB" id="Q6IHI4"/>
<evidence type="ECO:0000313" key="2">
    <source>
        <dbReference type="EMBL" id="DAA03631.1"/>
    </source>
</evidence>
<protein>
    <submittedName>
        <fullName evidence="2">HDC02532</fullName>
    </submittedName>
</protein>
<sequence length="167" mass="18548">MAGRHQSKRPTRDPIKTSSCQLSSYQHHHPPPAGQMALLCGFEAKVIYYVAVVGRDLNFNHELLLLPLLLPLGLRLEIAIMSDGDKVSEAPRKNGQLENRLSPPHPTFYTPNPRSPFPYPTSSPIGACLQFVNATAARGLICTWLPLNYVLSASVGHRVTPMHREYI</sequence>
<name>Q6IHI4_DROME</name>
<gene>
    <name evidence="2" type="ORF">HDC02532</name>
</gene>
<evidence type="ECO:0000256" key="1">
    <source>
        <dbReference type="SAM" id="MobiDB-lite"/>
    </source>
</evidence>
<dbReference type="EMBL" id="BK003432">
    <property type="protein sequence ID" value="DAA03631.1"/>
    <property type="molecule type" value="Genomic_DNA"/>
</dbReference>